<keyword evidence="3" id="KW-1185">Reference proteome</keyword>
<evidence type="ECO:0000256" key="1">
    <source>
        <dbReference type="SAM" id="MobiDB-lite"/>
    </source>
</evidence>
<dbReference type="AlphaFoldDB" id="A0AAN7AGV7"/>
<protein>
    <submittedName>
        <fullName evidence="2">Uncharacterized protein</fullName>
    </submittedName>
</protein>
<evidence type="ECO:0000313" key="2">
    <source>
        <dbReference type="EMBL" id="KAK4185452.1"/>
    </source>
</evidence>
<proteinExistence type="predicted"/>
<name>A0AAN7AGV7_9PEZI</name>
<organism evidence="2 3">
    <name type="scientific">Podospora australis</name>
    <dbReference type="NCBI Taxonomy" id="1536484"/>
    <lineage>
        <taxon>Eukaryota</taxon>
        <taxon>Fungi</taxon>
        <taxon>Dikarya</taxon>
        <taxon>Ascomycota</taxon>
        <taxon>Pezizomycotina</taxon>
        <taxon>Sordariomycetes</taxon>
        <taxon>Sordariomycetidae</taxon>
        <taxon>Sordariales</taxon>
        <taxon>Podosporaceae</taxon>
        <taxon>Podospora</taxon>
    </lineage>
</organism>
<dbReference type="EMBL" id="MU864449">
    <property type="protein sequence ID" value="KAK4185452.1"/>
    <property type="molecule type" value="Genomic_DNA"/>
</dbReference>
<feature type="region of interest" description="Disordered" evidence="1">
    <location>
        <begin position="54"/>
        <end position="73"/>
    </location>
</feature>
<dbReference type="Proteomes" id="UP001302126">
    <property type="component" value="Unassembled WGS sequence"/>
</dbReference>
<accession>A0AAN7AGV7</accession>
<gene>
    <name evidence="2" type="ORF">QBC35DRAFT_476336</name>
</gene>
<evidence type="ECO:0000313" key="3">
    <source>
        <dbReference type="Proteomes" id="UP001302126"/>
    </source>
</evidence>
<sequence>MDTYTKTWFDELCLFIERDNARRGRRTLVDRESEDSLTPEEFRAQILGQINSWNYHPNQPQPDGQGGNSQGSISWADLPVEERIPGTYGRTPVGRNSSHSLRYRFEVDDDEEPLVVHHMDITCSFCPAGQCRNPDLHSVYVSASSEGQDTPFNFILGFRAVTNFVRTAWISPLNLASTGWTNPVDPSWAQAIAEGNDPAVFRLILLGRHLEFLYKVMKNFGTQFHKSVSGTGLVQFNSQLDDVLELFDGPQDQDEDPEWYEWKKAVRYFRYWGSALAKDLQENLLPKGNQFKEYLEYVRNDLEELLQYAQTQPGQLPDNVCAGRIEGLQQLVAASCDDLDTFLATKVDRLAQSISTAIDVMETRYGEGYPATAGAAVELEHFATGQLAQLRADADTETFRYYNRTNWKLRHEYAVLGAN</sequence>
<reference evidence="2" key="1">
    <citation type="journal article" date="2023" name="Mol. Phylogenet. Evol.">
        <title>Genome-scale phylogeny and comparative genomics of the fungal order Sordariales.</title>
        <authorList>
            <person name="Hensen N."/>
            <person name="Bonometti L."/>
            <person name="Westerberg I."/>
            <person name="Brannstrom I.O."/>
            <person name="Guillou S."/>
            <person name="Cros-Aarteil S."/>
            <person name="Calhoun S."/>
            <person name="Haridas S."/>
            <person name="Kuo A."/>
            <person name="Mondo S."/>
            <person name="Pangilinan J."/>
            <person name="Riley R."/>
            <person name="LaButti K."/>
            <person name="Andreopoulos B."/>
            <person name="Lipzen A."/>
            <person name="Chen C."/>
            <person name="Yan M."/>
            <person name="Daum C."/>
            <person name="Ng V."/>
            <person name="Clum A."/>
            <person name="Steindorff A."/>
            <person name="Ohm R.A."/>
            <person name="Martin F."/>
            <person name="Silar P."/>
            <person name="Natvig D.O."/>
            <person name="Lalanne C."/>
            <person name="Gautier V."/>
            <person name="Ament-Velasquez S.L."/>
            <person name="Kruys A."/>
            <person name="Hutchinson M.I."/>
            <person name="Powell A.J."/>
            <person name="Barry K."/>
            <person name="Miller A.N."/>
            <person name="Grigoriev I.V."/>
            <person name="Debuchy R."/>
            <person name="Gladieux P."/>
            <person name="Hiltunen Thoren M."/>
            <person name="Johannesson H."/>
        </authorList>
    </citation>
    <scope>NUCLEOTIDE SEQUENCE</scope>
    <source>
        <strain evidence="2">PSN309</strain>
    </source>
</reference>
<reference evidence="2" key="2">
    <citation type="submission" date="2023-05" db="EMBL/GenBank/DDBJ databases">
        <authorList>
            <consortium name="Lawrence Berkeley National Laboratory"/>
            <person name="Steindorff A."/>
            <person name="Hensen N."/>
            <person name="Bonometti L."/>
            <person name="Westerberg I."/>
            <person name="Brannstrom I.O."/>
            <person name="Guillou S."/>
            <person name="Cros-Aarteil S."/>
            <person name="Calhoun S."/>
            <person name="Haridas S."/>
            <person name="Kuo A."/>
            <person name="Mondo S."/>
            <person name="Pangilinan J."/>
            <person name="Riley R."/>
            <person name="Labutti K."/>
            <person name="Andreopoulos B."/>
            <person name="Lipzen A."/>
            <person name="Chen C."/>
            <person name="Yanf M."/>
            <person name="Daum C."/>
            <person name="Ng V."/>
            <person name="Clum A."/>
            <person name="Ohm R."/>
            <person name="Martin F."/>
            <person name="Silar P."/>
            <person name="Natvig D."/>
            <person name="Lalanne C."/>
            <person name="Gautier V."/>
            <person name="Ament-Velasquez S.L."/>
            <person name="Kruys A."/>
            <person name="Hutchinson M.I."/>
            <person name="Powell A.J."/>
            <person name="Barry K."/>
            <person name="Miller A.N."/>
            <person name="Grigoriev I.V."/>
            <person name="Debuchy R."/>
            <person name="Gladieux P."/>
            <person name="Thoren M.H."/>
            <person name="Johannesson H."/>
        </authorList>
    </citation>
    <scope>NUCLEOTIDE SEQUENCE</scope>
    <source>
        <strain evidence="2">PSN309</strain>
    </source>
</reference>
<comment type="caution">
    <text evidence="2">The sequence shown here is derived from an EMBL/GenBank/DDBJ whole genome shotgun (WGS) entry which is preliminary data.</text>
</comment>